<dbReference type="Proteomes" id="UP000271889">
    <property type="component" value="Unassembled WGS sequence"/>
</dbReference>
<keyword evidence="2" id="KW-1185">Reference proteome</keyword>
<accession>A0A3P7MG19</accession>
<dbReference type="EMBL" id="UYRV01113755">
    <property type="protein sequence ID" value="VDN28444.1"/>
    <property type="molecule type" value="Genomic_DNA"/>
</dbReference>
<gene>
    <name evidence="1" type="ORF">CGOC_LOCUS10959</name>
</gene>
<dbReference type="OrthoDB" id="10531969at2759"/>
<proteinExistence type="predicted"/>
<dbReference type="AlphaFoldDB" id="A0A3P7MG19"/>
<evidence type="ECO:0000313" key="1">
    <source>
        <dbReference type="EMBL" id="VDN28444.1"/>
    </source>
</evidence>
<name>A0A3P7MG19_CYLGO</name>
<organism evidence="1 2">
    <name type="scientific">Cylicostephanus goldi</name>
    <name type="common">Nematode worm</name>
    <dbReference type="NCBI Taxonomy" id="71465"/>
    <lineage>
        <taxon>Eukaryota</taxon>
        <taxon>Metazoa</taxon>
        <taxon>Ecdysozoa</taxon>
        <taxon>Nematoda</taxon>
        <taxon>Chromadorea</taxon>
        <taxon>Rhabditida</taxon>
        <taxon>Rhabditina</taxon>
        <taxon>Rhabditomorpha</taxon>
        <taxon>Strongyloidea</taxon>
        <taxon>Strongylidae</taxon>
        <taxon>Cylicostephanus</taxon>
    </lineage>
</organism>
<evidence type="ECO:0000313" key="2">
    <source>
        <dbReference type="Proteomes" id="UP000271889"/>
    </source>
</evidence>
<protein>
    <submittedName>
        <fullName evidence="1">Uncharacterized protein</fullName>
    </submittedName>
</protein>
<sequence>MTKYAKENYGEAEEAIPLDALADEKLVLKKDAEELGDLQTGKIWTYCKPYKIR</sequence>
<reference evidence="1 2" key="1">
    <citation type="submission" date="2018-11" db="EMBL/GenBank/DDBJ databases">
        <authorList>
            <consortium name="Pathogen Informatics"/>
        </authorList>
    </citation>
    <scope>NUCLEOTIDE SEQUENCE [LARGE SCALE GENOMIC DNA]</scope>
</reference>